<dbReference type="PIRSF" id="PIRSF000137">
    <property type="entry name" value="Alcohol_oxidase"/>
    <property type="match status" value="1"/>
</dbReference>
<accession>A0A317E5U3</accession>
<dbReference type="Gene3D" id="3.50.50.60">
    <property type="entry name" value="FAD/NAD(P)-binding domain"/>
    <property type="match status" value="1"/>
</dbReference>
<dbReference type="Pfam" id="PF05199">
    <property type="entry name" value="GMC_oxred_C"/>
    <property type="match status" value="1"/>
</dbReference>
<feature type="domain" description="Glucose-methanol-choline oxidoreductase N-terminal" evidence="7">
    <location>
        <begin position="81"/>
        <end position="104"/>
    </location>
</feature>
<dbReference type="AlphaFoldDB" id="A0A317E5U3"/>
<evidence type="ECO:0000313" key="9">
    <source>
        <dbReference type="EMBL" id="PWR21566.1"/>
    </source>
</evidence>
<dbReference type="GO" id="GO:0016020">
    <property type="term" value="C:membrane"/>
    <property type="evidence" value="ECO:0007669"/>
    <property type="project" value="TreeGrafter"/>
</dbReference>
<dbReference type="PANTHER" id="PTHR11552">
    <property type="entry name" value="GLUCOSE-METHANOL-CHOLINE GMC OXIDOREDUCTASE"/>
    <property type="match status" value="1"/>
</dbReference>
<keyword evidence="10" id="KW-1185">Reference proteome</keyword>
<dbReference type="InterPro" id="IPR007867">
    <property type="entry name" value="GMC_OxRtase_C"/>
</dbReference>
<comment type="cofactor">
    <cofactor evidence="1 5">
        <name>FAD</name>
        <dbReference type="ChEBI" id="CHEBI:57692"/>
    </cofactor>
</comment>
<dbReference type="InterPro" id="IPR000172">
    <property type="entry name" value="GMC_OxRdtase_N"/>
</dbReference>
<evidence type="ECO:0000256" key="2">
    <source>
        <dbReference type="ARBA" id="ARBA00010790"/>
    </source>
</evidence>
<evidence type="ECO:0000256" key="1">
    <source>
        <dbReference type="ARBA" id="ARBA00001974"/>
    </source>
</evidence>
<evidence type="ECO:0000259" key="7">
    <source>
        <dbReference type="PROSITE" id="PS00623"/>
    </source>
</evidence>
<keyword evidence="3 6" id="KW-0285">Flavoprotein</keyword>
<dbReference type="GO" id="GO:0050660">
    <property type="term" value="F:flavin adenine dinucleotide binding"/>
    <property type="evidence" value="ECO:0007669"/>
    <property type="project" value="InterPro"/>
</dbReference>
<evidence type="ECO:0000256" key="4">
    <source>
        <dbReference type="ARBA" id="ARBA00022827"/>
    </source>
</evidence>
<protein>
    <submittedName>
        <fullName evidence="9">Choline dehydrogenase</fullName>
    </submittedName>
</protein>
<feature type="domain" description="Glucose-methanol-choline oxidoreductase N-terminal" evidence="8">
    <location>
        <begin position="253"/>
        <end position="267"/>
    </location>
</feature>
<comment type="caution">
    <text evidence="9">The sequence shown here is derived from an EMBL/GenBank/DDBJ whole genome shotgun (WGS) entry which is preliminary data.</text>
</comment>
<evidence type="ECO:0000259" key="8">
    <source>
        <dbReference type="PROSITE" id="PS00624"/>
    </source>
</evidence>
<dbReference type="EMBL" id="QGLF01000002">
    <property type="protein sequence ID" value="PWR21566.1"/>
    <property type="molecule type" value="Genomic_DNA"/>
</dbReference>
<dbReference type="GO" id="GO:0019285">
    <property type="term" value="P:glycine betaine biosynthetic process from choline"/>
    <property type="evidence" value="ECO:0007669"/>
    <property type="project" value="TreeGrafter"/>
</dbReference>
<dbReference type="PANTHER" id="PTHR11552:SF147">
    <property type="entry name" value="CHOLINE DEHYDROGENASE, MITOCHONDRIAL"/>
    <property type="match status" value="1"/>
</dbReference>
<organism evidence="9 10">
    <name type="scientific">Zavarzinia compransoris</name>
    <dbReference type="NCBI Taxonomy" id="1264899"/>
    <lineage>
        <taxon>Bacteria</taxon>
        <taxon>Pseudomonadati</taxon>
        <taxon>Pseudomonadota</taxon>
        <taxon>Alphaproteobacteria</taxon>
        <taxon>Rhodospirillales</taxon>
        <taxon>Zavarziniaceae</taxon>
        <taxon>Zavarzinia</taxon>
    </lineage>
</organism>
<dbReference type="Gene3D" id="3.30.560.10">
    <property type="entry name" value="Glucose Oxidase, domain 3"/>
    <property type="match status" value="1"/>
</dbReference>
<comment type="similarity">
    <text evidence="2 6">Belongs to the GMC oxidoreductase family.</text>
</comment>
<dbReference type="InterPro" id="IPR036188">
    <property type="entry name" value="FAD/NAD-bd_sf"/>
</dbReference>
<dbReference type="PROSITE" id="PS00624">
    <property type="entry name" value="GMC_OXRED_2"/>
    <property type="match status" value="1"/>
</dbReference>
<proteinExistence type="inferred from homology"/>
<name>A0A317E5U3_9PROT</name>
<keyword evidence="4 5" id="KW-0274">FAD</keyword>
<reference evidence="10" key="1">
    <citation type="submission" date="2018-05" db="EMBL/GenBank/DDBJ databases">
        <title>Zavarzinia sp. HR-AS.</title>
        <authorList>
            <person name="Lee Y."/>
            <person name="Jeon C.O."/>
        </authorList>
    </citation>
    <scope>NUCLEOTIDE SEQUENCE [LARGE SCALE GENOMIC DNA]</scope>
    <source>
        <strain evidence="10">DSM 1231</strain>
    </source>
</reference>
<dbReference type="SUPFAM" id="SSF54373">
    <property type="entry name" value="FAD-linked reductases, C-terminal domain"/>
    <property type="match status" value="1"/>
</dbReference>
<sequence length="552" mass="60214">MADFDYIIVGGGSAGCVLANRLSADPKNKVLLLEAGGKDKSPLIHMPAGVIKLLGGTKANWYYHTERQEHLDGRSLFWPRGKVLGGSSSINGMIYIRGHGRDYDQWRQLGLTGWGYSDVLPYFKRSEGNEGAIDAFHGGKGPLIVSHAERTNPLFEAFVEAGVQAGHKQTDDFNGRQQEGFGPYQLTIRDGRRCSAAVAYLRPALGRPNLAVIVEALATRVIMEGRKAIGVEYLQGGRRHTMKAAREVILAGGAVNSPQLLMLSGIGPAAELKRHGIDVLIDLPGVGKNLQDHLDATVINRCLLPITLHSQSKPVAQTLTGMQYLLFKKGLARSNGLESGAFIKTRPGLEIPDVQLHFLAAVMQDHGREKSPGHGFTVHLCQLRPESRGYIGLRSADPTDHAIIQPNYFESEVDRRTMRDAVRIVRDVLKQRAMQPYLGVELEPGEAVRSDGELDSWLRAHAETIYHPVGSARMGTDSMAVVDERCRVHGVANLRVVDASVMPTLVGGNTNAPTIMIAEKISDDVLGKAPLPSEAIRIAEDEDDSTRQSFAR</sequence>
<evidence type="ECO:0000256" key="3">
    <source>
        <dbReference type="ARBA" id="ARBA00022630"/>
    </source>
</evidence>
<dbReference type="SUPFAM" id="SSF51905">
    <property type="entry name" value="FAD/NAD(P)-binding domain"/>
    <property type="match status" value="1"/>
</dbReference>
<dbReference type="InterPro" id="IPR012132">
    <property type="entry name" value="GMC_OxRdtase"/>
</dbReference>
<evidence type="ECO:0000313" key="10">
    <source>
        <dbReference type="Proteomes" id="UP000246077"/>
    </source>
</evidence>
<dbReference type="Pfam" id="PF00732">
    <property type="entry name" value="GMC_oxred_N"/>
    <property type="match status" value="1"/>
</dbReference>
<dbReference type="PROSITE" id="PS00623">
    <property type="entry name" value="GMC_OXRED_1"/>
    <property type="match status" value="1"/>
</dbReference>
<dbReference type="Proteomes" id="UP000246077">
    <property type="component" value="Unassembled WGS sequence"/>
</dbReference>
<feature type="binding site" evidence="5">
    <location>
        <position position="83"/>
    </location>
    <ligand>
        <name>FAD</name>
        <dbReference type="ChEBI" id="CHEBI:57692"/>
    </ligand>
</feature>
<evidence type="ECO:0000256" key="6">
    <source>
        <dbReference type="RuleBase" id="RU003968"/>
    </source>
</evidence>
<dbReference type="RefSeq" id="WP_109920211.1">
    <property type="nucleotide sequence ID" value="NZ_QGLF01000002.1"/>
</dbReference>
<dbReference type="NCBIfam" id="NF002550">
    <property type="entry name" value="PRK02106.1"/>
    <property type="match status" value="1"/>
</dbReference>
<evidence type="ECO:0000256" key="5">
    <source>
        <dbReference type="PIRSR" id="PIRSR000137-2"/>
    </source>
</evidence>
<dbReference type="GO" id="GO:0008812">
    <property type="term" value="F:choline dehydrogenase activity"/>
    <property type="evidence" value="ECO:0007669"/>
    <property type="project" value="TreeGrafter"/>
</dbReference>
<gene>
    <name evidence="9" type="ORF">DKG75_06075</name>
</gene>
<dbReference type="OrthoDB" id="9785276at2"/>